<dbReference type="InterPro" id="IPR000547">
    <property type="entry name" value="Clathrin_H-chain/VPS_repeat"/>
</dbReference>
<reference evidence="14" key="1">
    <citation type="submission" date="2003-08" db="EMBL/GenBank/DDBJ databases">
        <authorList>
            <person name="Birren B."/>
            <person name="Nusbaum C."/>
            <person name="Abebe A."/>
            <person name="Abouelleil A."/>
            <person name="Adekoya E."/>
            <person name="Ait-zahra M."/>
            <person name="Allen N."/>
            <person name="Allen T."/>
            <person name="An P."/>
            <person name="Anderson M."/>
            <person name="Anderson S."/>
            <person name="Arachchi H."/>
            <person name="Armbruster J."/>
            <person name="Bachantsang P."/>
            <person name="Baldwin J."/>
            <person name="Barry A."/>
            <person name="Bayul T."/>
            <person name="Blitshsteyn B."/>
            <person name="Bloom T."/>
            <person name="Blye J."/>
            <person name="Boguslavskiy L."/>
            <person name="Borowsky M."/>
            <person name="Boukhgalter B."/>
            <person name="Brunache A."/>
            <person name="Butler J."/>
            <person name="Calixte N."/>
            <person name="Calvo S."/>
            <person name="Camarata J."/>
            <person name="Campo K."/>
            <person name="Chang J."/>
            <person name="Cheshatsang Y."/>
            <person name="Citroen M."/>
            <person name="Collymore A."/>
            <person name="Considine T."/>
            <person name="Cook A."/>
            <person name="Cooke P."/>
            <person name="Corum B."/>
            <person name="Cuomo C."/>
            <person name="David R."/>
            <person name="Dawoe T."/>
            <person name="Degray S."/>
            <person name="Dodge S."/>
            <person name="Dooley K."/>
            <person name="Dorje P."/>
            <person name="Dorjee K."/>
            <person name="Dorris L."/>
            <person name="Duffey N."/>
            <person name="Dupes A."/>
            <person name="Elkins T."/>
            <person name="Engels R."/>
            <person name="Erickson J."/>
            <person name="Farina A."/>
            <person name="Faro S."/>
            <person name="Ferreira P."/>
            <person name="Fischer H."/>
            <person name="Fitzgerald M."/>
            <person name="Foley K."/>
            <person name="Gage D."/>
            <person name="Galagan J."/>
            <person name="Gearin G."/>
            <person name="Gnerre S."/>
            <person name="Gnirke A."/>
            <person name="Goyette A."/>
            <person name="Graham J."/>
            <person name="Grandbois E."/>
            <person name="Gyaltsen K."/>
            <person name="Hafez N."/>
            <person name="Hagopian D."/>
            <person name="Hagos B."/>
            <person name="Hall J."/>
            <person name="Hatcher B."/>
            <person name="Heller A."/>
            <person name="Higgins H."/>
            <person name="Honan T."/>
            <person name="Horn A."/>
            <person name="Houde N."/>
            <person name="Hughes L."/>
            <person name="Hulme W."/>
            <person name="Husby E."/>
            <person name="Iliev I."/>
            <person name="Jaffe D."/>
            <person name="Jones C."/>
            <person name="Kamal M."/>
            <person name="Kamat A."/>
            <person name="Kamvysselis M."/>
            <person name="Karlsson E."/>
            <person name="Kells C."/>
            <person name="Kieu A."/>
            <person name="Kisner P."/>
            <person name="Kodira C."/>
            <person name="Kulbokas E."/>
            <person name="Labutti K."/>
            <person name="Lama D."/>
            <person name="Landers T."/>
            <person name="Leger J."/>
            <person name="Levine S."/>
            <person name="Lewis D."/>
            <person name="Lewis T."/>
            <person name="Lindblad-toh K."/>
            <person name="Liu X."/>
            <person name="Lokyitsang T."/>
            <person name="Lokyitsang Y."/>
            <person name="Lucien O."/>
            <person name="Lui A."/>
            <person name="Ma L.J."/>
            <person name="Mabbitt R."/>
            <person name="Macdonald J."/>
            <person name="Maclean C."/>
            <person name="Major J."/>
            <person name="Manning J."/>
            <person name="Marabella R."/>
            <person name="Maru K."/>
            <person name="Matthews C."/>
            <person name="Mauceli E."/>
            <person name="Mccarthy M."/>
            <person name="Mcdonough S."/>
            <person name="Mcghee T."/>
            <person name="Meldrim J."/>
            <person name="Meneus L."/>
            <person name="Mesirov J."/>
            <person name="Mihalev A."/>
            <person name="Mihova T."/>
            <person name="Mikkelsen T."/>
            <person name="Mlenga V."/>
            <person name="Moru K."/>
            <person name="Mozes J."/>
            <person name="Mulrain L."/>
            <person name="Munson G."/>
            <person name="Naylor J."/>
            <person name="Newes C."/>
            <person name="Nguyen C."/>
            <person name="Nguyen N."/>
            <person name="Nguyen T."/>
            <person name="Nicol R."/>
            <person name="Nielsen C."/>
            <person name="Nizzari M."/>
            <person name="Norbu C."/>
            <person name="Norbu N."/>
            <person name="O'donnell P."/>
            <person name="Okoawo O."/>
            <person name="O'leary S."/>
            <person name="Omotosho B."/>
            <person name="O'neill K."/>
            <person name="Osman S."/>
            <person name="Parker S."/>
            <person name="Perrin D."/>
            <person name="Phunkhang P."/>
            <person name="Piqani B."/>
            <person name="Purcell S."/>
            <person name="Rachupka T."/>
            <person name="Ramasamy U."/>
            <person name="Rameau R."/>
            <person name="Ray V."/>
            <person name="Raymond C."/>
            <person name="Retta R."/>
            <person name="Richardson S."/>
            <person name="Rise C."/>
            <person name="Rodriguez J."/>
            <person name="Rogers J."/>
            <person name="Rogov P."/>
            <person name="Rutman M."/>
            <person name="Schupbach R."/>
            <person name="Seaman C."/>
            <person name="Settipalli S."/>
            <person name="Sharpe T."/>
            <person name="Sheridan J."/>
            <person name="Sherpa N."/>
            <person name="Shi J."/>
            <person name="Smirnov S."/>
            <person name="Smith C."/>
            <person name="Sougnez C."/>
            <person name="Spencer B."/>
            <person name="Stalker J."/>
            <person name="Stange-thomann N."/>
            <person name="Stavropoulos S."/>
            <person name="Stetson K."/>
            <person name="Stone C."/>
            <person name="Stone S."/>
            <person name="Stubbs M."/>
            <person name="Talamas J."/>
            <person name="Tchuinga P."/>
            <person name="Tenzing P."/>
            <person name="Tesfaye S."/>
            <person name="Theodore J."/>
            <person name="Thoulutsang Y."/>
            <person name="Topham K."/>
            <person name="Towey S."/>
            <person name="Tsamla T."/>
            <person name="Tsomo N."/>
            <person name="Vallee D."/>
            <person name="Vassiliev H."/>
            <person name="Venkataraman V."/>
            <person name="Vinson J."/>
            <person name="Vo A."/>
            <person name="Wade C."/>
            <person name="Wang S."/>
            <person name="Wangchuk T."/>
            <person name="Wangdi T."/>
            <person name="Whittaker C."/>
            <person name="Wilkinson J."/>
            <person name="Wu Y."/>
            <person name="Wyman D."/>
            <person name="Yadav S."/>
            <person name="Yang S."/>
            <person name="Yang X."/>
            <person name="Yeager S."/>
            <person name="Yee E."/>
            <person name="Young G."/>
            <person name="Zainoun J."/>
            <person name="Zembeck L."/>
            <person name="Zimmer A."/>
            <person name="Zody M."/>
            <person name="Lander E."/>
        </authorList>
    </citation>
    <scope>NUCLEOTIDE SEQUENCE [LARGE SCALE GENOMIC DNA]</scope>
</reference>
<keyword evidence="6" id="KW-0862">Zinc</keyword>
<dbReference type="Proteomes" id="UP000007875">
    <property type="component" value="Unassembled WGS sequence"/>
</dbReference>
<keyword evidence="5" id="KW-0863">Zinc-finger</keyword>
<feature type="domain" description="Pep3/Vps18 beta-propeller" evidence="11">
    <location>
        <begin position="52"/>
        <end position="424"/>
    </location>
</feature>
<dbReference type="InParanoid" id="H2ZFS1"/>
<dbReference type="Pfam" id="PF26148">
    <property type="entry name" value="VPS18_RING_C"/>
    <property type="match status" value="1"/>
</dbReference>
<dbReference type="PANTHER" id="PTHR23323">
    <property type="entry name" value="VACUOLAR PROTEIN SORTING-ASSOCIATED PROTEIN"/>
    <property type="match status" value="1"/>
</dbReference>
<dbReference type="HOGENOM" id="CLU_003488_1_0_1"/>
<evidence type="ECO:0000256" key="4">
    <source>
        <dbReference type="ARBA" id="ARBA00022723"/>
    </source>
</evidence>
<dbReference type="PROSITE" id="PS50236">
    <property type="entry name" value="CHCR"/>
    <property type="match status" value="1"/>
</dbReference>
<sequence>MASILDQYEATMSRSSTSERNSARPNIGSNISSNPMEPVASGYISTTEDQTPIFNKSKINFKPQEPISHMAICNNMLCMVMSGHLLLRINLLHPDNVDEVEIARGDDKVYKLYFDPTGRFVLLTLTSEETIFLTPNSRKPKILHKFKGHKIESVAWCHTASGNTTGAVLVGTSWGLIMECSIETGEDTKFFGGSVDQYFKQVYNLAKGEAKVSPVTGLEYFYTASKENGKNEYCIFASTPTRLFQFSGIMNPNSGDVPVFQAVFNLYNDSPPRHIDIPGNRQSSQLILLYNLKSLSVPSQFAWMTTPGIYVGDIKVPGSLEPSTSIHQRSLISNARLIPYPDTAGDSTNPFADQSGEVLSIVLTEFHLLLVYSDRLKVVCSLNEQLIVDDVYTSRYGELLGLIKDPAHDTIWTYTERAVFRYKVVKESRDVWQMYLDMGKFDLAREFCRDNPANLDKVLTRQAEHEFNKGQYQESALYYAITQNSFEDVVLKFLRAGKEVALRAYLQKKLSNLKPGETTQMTMLSTWLVELYLNQIGKLKEQNGLVSELNRCKESLKHLLAQVKLKECFQENRNTIYDLLISHGDIEDYVFFAVLMQDYERVVNHHIQNEDYSAALDALRKQNSVPLYYKFSPVLMQHMPRVTVDSWIQLGKRIDARFIIPSLVNCTQSGSEAHWKEAIRYLEFCTTELSCVDQAIHNYLLSLYAKHSPDAVISYLQRQGDDASEICYDVKYALRLCLGNEKKNVKDKSLHEACVHIYTVMQLYEEAVNMALKVDVEVAKSIADRRELEEDDETRRKLWLCIARHIVQEDKDIKRAMRFLQDSGDLLKIEDILPFFPDFVTIDHFKDALCESLAEYNQHIDQLKEEMNEATTSSHSIRKNIQETRNRHLVVGGTDRCFSCQKLLLTRGFYLFPCEHAFHNDCLWGEVRPLLIDSKRDMADRLQQRLFVLNTNDAVSKEERKKLRQELLGELDEAIASECVLCGELAVRSIDTPFLNGNMISDDTWS</sequence>
<dbReference type="Ensembl" id="ENSCSAVT00000016618.1">
    <property type="protein sequence ID" value="ENSCSAVP00000016437.1"/>
    <property type="gene ID" value="ENSCSAVG00000009665.1"/>
</dbReference>
<dbReference type="SUPFAM" id="SSF48371">
    <property type="entry name" value="ARM repeat"/>
    <property type="match status" value="1"/>
</dbReference>
<evidence type="ECO:0000256" key="2">
    <source>
        <dbReference type="ARBA" id="ARBA00010454"/>
    </source>
</evidence>
<evidence type="ECO:0000259" key="12">
    <source>
        <dbReference type="Pfam" id="PF26148"/>
    </source>
</evidence>
<dbReference type="InterPro" id="IPR016024">
    <property type="entry name" value="ARM-type_fold"/>
</dbReference>
<dbReference type="GO" id="GO:0006886">
    <property type="term" value="P:intracellular protein transport"/>
    <property type="evidence" value="ECO:0007669"/>
    <property type="project" value="UniProtKB-UniRule"/>
</dbReference>
<dbReference type="PANTHER" id="PTHR23323:SF26">
    <property type="entry name" value="VACUOLAR PROTEIN SORTING-ASSOCIATED PROTEIN 18 HOMOLOG"/>
    <property type="match status" value="1"/>
</dbReference>
<organism evidence="13 14">
    <name type="scientific">Ciona savignyi</name>
    <name type="common">Pacific transparent sea squirt</name>
    <dbReference type="NCBI Taxonomy" id="51511"/>
    <lineage>
        <taxon>Eukaryota</taxon>
        <taxon>Metazoa</taxon>
        <taxon>Chordata</taxon>
        <taxon>Tunicata</taxon>
        <taxon>Ascidiacea</taxon>
        <taxon>Phlebobranchia</taxon>
        <taxon>Cionidae</taxon>
        <taxon>Ciona</taxon>
    </lineage>
</organism>
<keyword evidence="14" id="KW-1185">Reference proteome</keyword>
<feature type="region of interest" description="Disordered" evidence="10">
    <location>
        <begin position="1"/>
        <end position="42"/>
    </location>
</feature>
<feature type="compositionally biased region" description="Polar residues" evidence="10">
    <location>
        <begin position="10"/>
        <end position="35"/>
    </location>
</feature>
<dbReference type="STRING" id="51511.ENSCSAVP00000016437"/>
<dbReference type="GO" id="GO:0006904">
    <property type="term" value="P:vesicle docking involved in exocytosis"/>
    <property type="evidence" value="ECO:0007669"/>
    <property type="project" value="TreeGrafter"/>
</dbReference>
<evidence type="ECO:0000256" key="6">
    <source>
        <dbReference type="ARBA" id="ARBA00022833"/>
    </source>
</evidence>
<dbReference type="GO" id="GO:0008333">
    <property type="term" value="P:endosome to lysosome transport"/>
    <property type="evidence" value="ECO:0007669"/>
    <property type="project" value="TreeGrafter"/>
</dbReference>
<dbReference type="GO" id="GO:0031902">
    <property type="term" value="C:late endosome membrane"/>
    <property type="evidence" value="ECO:0007669"/>
    <property type="project" value="UniProtKB-SubCell"/>
</dbReference>
<name>H2ZFS1_CIOSA</name>
<evidence type="ECO:0000256" key="8">
    <source>
        <dbReference type="PROSITE-ProRule" id="PRU01006"/>
    </source>
</evidence>
<dbReference type="InterPro" id="IPR058919">
    <property type="entry name" value="Pep3/Vps18_RING_C"/>
</dbReference>
<evidence type="ECO:0000256" key="10">
    <source>
        <dbReference type="SAM" id="MobiDB-lite"/>
    </source>
</evidence>
<dbReference type="OMA" id="WIQREKW"/>
<proteinExistence type="inferred from homology"/>
<keyword evidence="9" id="KW-0175">Coiled coil</keyword>
<dbReference type="GO" id="GO:0030897">
    <property type="term" value="C:HOPS complex"/>
    <property type="evidence" value="ECO:0007669"/>
    <property type="project" value="TreeGrafter"/>
</dbReference>
<reference evidence="13" key="3">
    <citation type="submission" date="2025-09" db="UniProtKB">
        <authorList>
            <consortium name="Ensembl"/>
        </authorList>
    </citation>
    <scope>IDENTIFICATION</scope>
</reference>
<evidence type="ECO:0000256" key="1">
    <source>
        <dbReference type="ARBA" id="ARBA00004492"/>
    </source>
</evidence>
<evidence type="ECO:0000259" key="11">
    <source>
        <dbReference type="Pfam" id="PF05131"/>
    </source>
</evidence>
<comment type="subcellular location">
    <subcellularLocation>
        <location evidence="1">Late endosome membrane</location>
        <topology evidence="1">Peripheral membrane protein</topology>
        <orientation evidence="1">Cytoplasmic side</orientation>
    </subcellularLocation>
</comment>
<evidence type="ECO:0000256" key="5">
    <source>
        <dbReference type="ARBA" id="ARBA00022771"/>
    </source>
</evidence>
<evidence type="ECO:0000256" key="3">
    <source>
        <dbReference type="ARBA" id="ARBA00017338"/>
    </source>
</evidence>
<feature type="domain" description="Pep3/Vps18 RING C-terminal" evidence="12">
    <location>
        <begin position="894"/>
        <end position="988"/>
    </location>
</feature>
<dbReference type="GO" id="GO:0030674">
    <property type="term" value="F:protein-macromolecule adaptor activity"/>
    <property type="evidence" value="ECO:0007669"/>
    <property type="project" value="TreeGrafter"/>
</dbReference>
<evidence type="ECO:0000313" key="14">
    <source>
        <dbReference type="Proteomes" id="UP000007875"/>
    </source>
</evidence>
<accession>H2ZFS1</accession>
<dbReference type="InterPro" id="IPR007810">
    <property type="entry name" value="Pep3/Vps18_beta-prop"/>
</dbReference>
<reference evidence="13" key="2">
    <citation type="submission" date="2025-08" db="UniProtKB">
        <authorList>
            <consortium name="Ensembl"/>
        </authorList>
    </citation>
    <scope>IDENTIFICATION</scope>
</reference>
<dbReference type="GO" id="GO:0007032">
    <property type="term" value="P:endosome organization"/>
    <property type="evidence" value="ECO:0007669"/>
    <property type="project" value="TreeGrafter"/>
</dbReference>
<dbReference type="eggNOG" id="KOG2034">
    <property type="taxonomic scope" value="Eukaryota"/>
</dbReference>
<feature type="coiled-coil region" evidence="9">
    <location>
        <begin position="846"/>
        <end position="880"/>
    </location>
</feature>
<comment type="similarity">
    <text evidence="2">Belongs to the VPS18 family.</text>
</comment>
<dbReference type="FunCoup" id="H2ZFS1">
    <property type="interactions" value="571"/>
</dbReference>
<keyword evidence="4" id="KW-0479">Metal-binding</keyword>
<protein>
    <recommendedName>
        <fullName evidence="3">Vacuolar protein sorting-associated protein 18 homolog</fullName>
    </recommendedName>
</protein>
<dbReference type="InterPro" id="IPR036322">
    <property type="entry name" value="WD40_repeat_dom_sf"/>
</dbReference>
<dbReference type="Pfam" id="PF05131">
    <property type="entry name" value="Pep3_Vps18"/>
    <property type="match status" value="1"/>
</dbReference>
<dbReference type="GO" id="GO:0007040">
    <property type="term" value="P:lysosome organization"/>
    <property type="evidence" value="ECO:0007669"/>
    <property type="project" value="TreeGrafter"/>
</dbReference>
<dbReference type="SUPFAM" id="SSF50978">
    <property type="entry name" value="WD40 repeat-like"/>
    <property type="match status" value="1"/>
</dbReference>
<dbReference type="GeneTree" id="ENSGT00940000153635"/>
<dbReference type="GO" id="GO:0048284">
    <property type="term" value="P:organelle fusion"/>
    <property type="evidence" value="ECO:0007669"/>
    <property type="project" value="TreeGrafter"/>
</dbReference>
<evidence type="ECO:0000313" key="13">
    <source>
        <dbReference type="Ensembl" id="ENSCSAVP00000016437.1"/>
    </source>
</evidence>
<dbReference type="AlphaFoldDB" id="H2ZFS1"/>
<dbReference type="GO" id="GO:0008270">
    <property type="term" value="F:zinc ion binding"/>
    <property type="evidence" value="ECO:0007669"/>
    <property type="project" value="UniProtKB-KW"/>
</dbReference>
<dbReference type="CDD" id="cd16462">
    <property type="entry name" value="RING-H2_Pep3p-like"/>
    <property type="match status" value="1"/>
</dbReference>
<evidence type="ECO:0000256" key="7">
    <source>
        <dbReference type="ARBA" id="ARBA00023136"/>
    </source>
</evidence>
<evidence type="ECO:0000256" key="9">
    <source>
        <dbReference type="SAM" id="Coils"/>
    </source>
</evidence>
<feature type="repeat" description="CHCR" evidence="8">
    <location>
        <begin position="651"/>
        <end position="815"/>
    </location>
</feature>
<keyword evidence="7" id="KW-0472">Membrane</keyword>